<dbReference type="AlphaFoldDB" id="A0A447N797"/>
<reference evidence="1 2" key="1">
    <citation type="submission" date="2018-12" db="EMBL/GenBank/DDBJ databases">
        <authorList>
            <consortium name="Pathogen Informatics"/>
        </authorList>
    </citation>
    <scope>NUCLEOTIDE SEQUENCE [LARGE SCALE GENOMIC DNA]</scope>
    <source>
        <strain evidence="1 2">NCTC129</strain>
    </source>
</reference>
<evidence type="ECO:0000313" key="2">
    <source>
        <dbReference type="Proteomes" id="UP000282086"/>
    </source>
</evidence>
<name>A0A447N797_SALET</name>
<gene>
    <name evidence="1" type="ORF">NCTC129_05499</name>
</gene>
<protein>
    <submittedName>
        <fullName evidence="1">Uncharacterized protein</fullName>
    </submittedName>
</protein>
<dbReference type="EMBL" id="LR134140">
    <property type="protein sequence ID" value="VDZ99195.1"/>
    <property type="molecule type" value="Genomic_DNA"/>
</dbReference>
<dbReference type="Proteomes" id="UP000282086">
    <property type="component" value="Chromosome"/>
</dbReference>
<sequence length="46" mass="5093">MSGFFSAGMQHVVNVYSGTEFESIGYRVVVQPGDMLLFQDGFIYPA</sequence>
<organism evidence="1 2">
    <name type="scientific">Salmonella enterica I</name>
    <dbReference type="NCBI Taxonomy" id="59201"/>
    <lineage>
        <taxon>Bacteria</taxon>
        <taxon>Pseudomonadati</taxon>
        <taxon>Pseudomonadota</taxon>
        <taxon>Gammaproteobacteria</taxon>
        <taxon>Enterobacterales</taxon>
        <taxon>Enterobacteriaceae</taxon>
        <taxon>Salmonella</taxon>
    </lineage>
</organism>
<accession>A0A447N797</accession>
<evidence type="ECO:0000313" key="1">
    <source>
        <dbReference type="EMBL" id="VDZ99195.1"/>
    </source>
</evidence>
<proteinExistence type="predicted"/>